<evidence type="ECO:0000313" key="2">
    <source>
        <dbReference type="EMBL" id="MFC6044835.1"/>
    </source>
</evidence>
<evidence type="ECO:0000259" key="1">
    <source>
        <dbReference type="Pfam" id="PF01936"/>
    </source>
</evidence>
<reference evidence="3" key="1">
    <citation type="journal article" date="2019" name="Int. J. Syst. Evol. Microbiol.">
        <title>The Global Catalogue of Microorganisms (GCM) 10K type strain sequencing project: providing services to taxonomists for standard genome sequencing and annotation.</title>
        <authorList>
            <consortium name="The Broad Institute Genomics Platform"/>
            <consortium name="The Broad Institute Genome Sequencing Center for Infectious Disease"/>
            <person name="Wu L."/>
            <person name="Ma J."/>
        </authorList>
    </citation>
    <scope>NUCLEOTIDE SEQUENCE [LARGE SCALE GENOMIC DNA]</scope>
    <source>
        <strain evidence="3">CCUG 54522</strain>
    </source>
</reference>
<evidence type="ECO:0000313" key="3">
    <source>
        <dbReference type="Proteomes" id="UP001596135"/>
    </source>
</evidence>
<dbReference type="EMBL" id="JBHSRJ010000006">
    <property type="protein sequence ID" value="MFC6044835.1"/>
    <property type="molecule type" value="Genomic_DNA"/>
</dbReference>
<dbReference type="Pfam" id="PF01936">
    <property type="entry name" value="NYN"/>
    <property type="match status" value="1"/>
</dbReference>
<dbReference type="RefSeq" id="WP_379156946.1">
    <property type="nucleotide sequence ID" value="NZ_JBHSRJ010000006.1"/>
</dbReference>
<accession>A0ABW1LN23</accession>
<dbReference type="InterPro" id="IPR021139">
    <property type="entry name" value="NYN"/>
</dbReference>
<organism evidence="2 3">
    <name type="scientific">Nocardioides hankookensis</name>
    <dbReference type="NCBI Taxonomy" id="443157"/>
    <lineage>
        <taxon>Bacteria</taxon>
        <taxon>Bacillati</taxon>
        <taxon>Actinomycetota</taxon>
        <taxon>Actinomycetes</taxon>
        <taxon>Propionibacteriales</taxon>
        <taxon>Nocardioidaceae</taxon>
        <taxon>Nocardioides</taxon>
    </lineage>
</organism>
<proteinExistence type="predicted"/>
<keyword evidence="3" id="KW-1185">Reference proteome</keyword>
<protein>
    <submittedName>
        <fullName evidence="2">NYN domain-containing protein</fullName>
    </submittedName>
</protein>
<dbReference type="Proteomes" id="UP001596135">
    <property type="component" value="Unassembled WGS sequence"/>
</dbReference>
<dbReference type="Gene3D" id="3.40.50.1010">
    <property type="entry name" value="5'-nuclease"/>
    <property type="match status" value="1"/>
</dbReference>
<name>A0ABW1LN23_9ACTN</name>
<feature type="domain" description="NYN" evidence="1">
    <location>
        <begin position="2"/>
        <end position="192"/>
    </location>
</feature>
<comment type="caution">
    <text evidence="2">The sequence shown here is derived from an EMBL/GenBank/DDBJ whole genome shotgun (WGS) entry which is preliminary data.</text>
</comment>
<gene>
    <name evidence="2" type="ORF">ACFPYL_17225</name>
</gene>
<sequence>MRIGVYVDGFNLYYGGKYLVGGGGVAGWRWLDLRQLSLNITAANSGWAAATSSRVVYCTAKIKADANNPTAAGPREQDVYLRALNTGGYVDEISYGNYVSRVAYAPLATANKKNRPVLARPAWPVMIKDASCATEVPDATFMVSVARREEKGSDVNVASHLLLDVLQGHVDAAVVISNDSDLEFPIREARNRVPVGTVNPTKNYTAGALNGAPADGVGGHWWYQLTAADLQAAQMPATVGKLQKPAPW</sequence>